<dbReference type="GO" id="GO:0003743">
    <property type="term" value="F:translation initiation factor activity"/>
    <property type="evidence" value="ECO:0007669"/>
    <property type="project" value="InterPro"/>
</dbReference>
<evidence type="ECO:0000256" key="1">
    <source>
        <dbReference type="SAM" id="MobiDB-lite"/>
    </source>
</evidence>
<proteinExistence type="predicted"/>
<dbReference type="EMBL" id="JAVXUP010000537">
    <property type="protein sequence ID" value="KAK3025665.1"/>
    <property type="molecule type" value="Genomic_DNA"/>
</dbReference>
<dbReference type="Proteomes" id="UP001188597">
    <property type="component" value="Unassembled WGS sequence"/>
</dbReference>
<comment type="caution">
    <text evidence="2">The sequence shown here is derived from an EMBL/GenBank/DDBJ whole genome shotgun (WGS) entry which is preliminary data.</text>
</comment>
<dbReference type="Pfam" id="PF06273">
    <property type="entry name" value="eIF-4B"/>
    <property type="match status" value="1"/>
</dbReference>
<dbReference type="GO" id="GO:0003729">
    <property type="term" value="F:mRNA binding"/>
    <property type="evidence" value="ECO:0007669"/>
    <property type="project" value="TreeGrafter"/>
</dbReference>
<feature type="region of interest" description="Disordered" evidence="1">
    <location>
        <begin position="1"/>
        <end position="221"/>
    </location>
</feature>
<dbReference type="PANTHER" id="PTHR32091:SF17">
    <property type="entry name" value="EUKARYOTIC TRANSLATION INITIATION FACTOR 4B3"/>
    <property type="match status" value="1"/>
</dbReference>
<keyword evidence="3" id="KW-1185">Reference proteome</keyword>
<name>A0AA89B2V6_9ASTE</name>
<feature type="compositionally biased region" description="Basic and acidic residues" evidence="1">
    <location>
        <begin position="142"/>
        <end position="151"/>
    </location>
</feature>
<gene>
    <name evidence="2" type="ORF">RJ639_041957</name>
</gene>
<accession>A0AA89B2V6</accession>
<sequence>MFSSTSFKLYGGGDRNGGQYSNDDDESSNSRWGSSRASDESRRPSQDSGPSSADEIDDWGTAKKSTTFGGGFDRRDRGEKGERGGLFDSQSRADESDSWVSNKSFVPSTGAWRLGSNGGGFDTHRERRWGFESNGGDGGADSEDRWGKKEITGTGGAFDSLRERRGGVGEPRSMAVDQQSETAAAVKPKGSNPFGNARPSEENLKEKGQDWKEVDENFSEG</sequence>
<dbReference type="PANTHER" id="PTHR32091">
    <property type="entry name" value="EUKARYOTIC TRANSLATION INITIATION FACTOR 4B"/>
    <property type="match status" value="1"/>
</dbReference>
<feature type="compositionally biased region" description="Basic and acidic residues" evidence="1">
    <location>
        <begin position="199"/>
        <end position="215"/>
    </location>
</feature>
<dbReference type="AlphaFoldDB" id="A0AA89B2V6"/>
<dbReference type="InterPro" id="IPR010433">
    <property type="entry name" value="EIF-4B_pln"/>
</dbReference>
<protein>
    <submittedName>
        <fullName evidence="2">Uncharacterized protein</fullName>
    </submittedName>
</protein>
<reference evidence="2" key="1">
    <citation type="submission" date="2022-12" db="EMBL/GenBank/DDBJ databases">
        <title>Draft genome assemblies for two species of Escallonia (Escalloniales).</title>
        <authorList>
            <person name="Chanderbali A."/>
            <person name="Dervinis C."/>
            <person name="Anghel I."/>
            <person name="Soltis D."/>
            <person name="Soltis P."/>
            <person name="Zapata F."/>
        </authorList>
    </citation>
    <scope>NUCLEOTIDE SEQUENCE</scope>
    <source>
        <strain evidence="2">UCBG64.0493</strain>
        <tissue evidence="2">Leaf</tissue>
    </source>
</reference>
<evidence type="ECO:0000313" key="2">
    <source>
        <dbReference type="EMBL" id="KAK3025665.1"/>
    </source>
</evidence>
<feature type="compositionally biased region" description="Basic and acidic residues" evidence="1">
    <location>
        <begin position="72"/>
        <end position="95"/>
    </location>
</feature>
<evidence type="ECO:0000313" key="3">
    <source>
        <dbReference type="Proteomes" id="UP001188597"/>
    </source>
</evidence>
<organism evidence="2 3">
    <name type="scientific">Escallonia herrerae</name>
    <dbReference type="NCBI Taxonomy" id="1293975"/>
    <lineage>
        <taxon>Eukaryota</taxon>
        <taxon>Viridiplantae</taxon>
        <taxon>Streptophyta</taxon>
        <taxon>Embryophyta</taxon>
        <taxon>Tracheophyta</taxon>
        <taxon>Spermatophyta</taxon>
        <taxon>Magnoliopsida</taxon>
        <taxon>eudicotyledons</taxon>
        <taxon>Gunneridae</taxon>
        <taxon>Pentapetalae</taxon>
        <taxon>asterids</taxon>
        <taxon>campanulids</taxon>
        <taxon>Escalloniales</taxon>
        <taxon>Escalloniaceae</taxon>
        <taxon>Escallonia</taxon>
    </lineage>
</organism>
<feature type="compositionally biased region" description="Polar residues" evidence="1">
    <location>
        <begin position="98"/>
        <end position="107"/>
    </location>
</feature>